<name>A0A8J3TDP7_9ACTN</name>
<dbReference type="PANTHER" id="PTHR43163">
    <property type="entry name" value="DIPEPTIDE TRANSPORT SYSTEM PERMEASE PROTEIN DPPB-RELATED"/>
    <property type="match status" value="1"/>
</dbReference>
<evidence type="ECO:0000256" key="2">
    <source>
        <dbReference type="ARBA" id="ARBA00022448"/>
    </source>
</evidence>
<keyword evidence="6 7" id="KW-0472">Membrane</keyword>
<feature type="domain" description="ABC transmembrane type-1" evidence="8">
    <location>
        <begin position="97"/>
        <end position="318"/>
    </location>
</feature>
<evidence type="ECO:0000256" key="6">
    <source>
        <dbReference type="ARBA" id="ARBA00023136"/>
    </source>
</evidence>
<dbReference type="AlphaFoldDB" id="A0A8J3TDP7"/>
<keyword evidence="5 7" id="KW-1133">Transmembrane helix</keyword>
<feature type="transmembrane region" description="Helical" evidence="7">
    <location>
        <begin position="245"/>
        <end position="270"/>
    </location>
</feature>
<dbReference type="InterPro" id="IPR035906">
    <property type="entry name" value="MetI-like_sf"/>
</dbReference>
<dbReference type="EMBL" id="BOON01000030">
    <property type="protein sequence ID" value="GII23561.1"/>
    <property type="molecule type" value="Genomic_DNA"/>
</dbReference>
<gene>
    <name evidence="9" type="ORF">Pme01_31580</name>
</gene>
<feature type="transmembrane region" description="Helical" evidence="7">
    <location>
        <begin position="131"/>
        <end position="151"/>
    </location>
</feature>
<evidence type="ECO:0000256" key="7">
    <source>
        <dbReference type="RuleBase" id="RU363032"/>
    </source>
</evidence>
<dbReference type="GO" id="GO:0005886">
    <property type="term" value="C:plasma membrane"/>
    <property type="evidence" value="ECO:0007669"/>
    <property type="project" value="UniProtKB-SubCell"/>
</dbReference>
<evidence type="ECO:0000256" key="5">
    <source>
        <dbReference type="ARBA" id="ARBA00022989"/>
    </source>
</evidence>
<feature type="transmembrane region" description="Helical" evidence="7">
    <location>
        <begin position="9"/>
        <end position="29"/>
    </location>
</feature>
<reference evidence="9" key="1">
    <citation type="submission" date="2021-01" db="EMBL/GenBank/DDBJ databases">
        <title>Whole genome shotgun sequence of Planosporangium mesophilum NBRC 109066.</title>
        <authorList>
            <person name="Komaki H."/>
            <person name="Tamura T."/>
        </authorList>
    </citation>
    <scope>NUCLEOTIDE SEQUENCE</scope>
    <source>
        <strain evidence="9">NBRC 109066</strain>
    </source>
</reference>
<keyword evidence="3" id="KW-1003">Cell membrane</keyword>
<comment type="caution">
    <text evidence="9">The sequence shown here is derived from an EMBL/GenBank/DDBJ whole genome shotgun (WGS) entry which is preliminary data.</text>
</comment>
<dbReference type="InterPro" id="IPR000515">
    <property type="entry name" value="MetI-like"/>
</dbReference>
<dbReference type="Gene3D" id="1.10.3720.10">
    <property type="entry name" value="MetI-like"/>
    <property type="match status" value="1"/>
</dbReference>
<dbReference type="Proteomes" id="UP000599074">
    <property type="component" value="Unassembled WGS sequence"/>
</dbReference>
<evidence type="ECO:0000313" key="10">
    <source>
        <dbReference type="Proteomes" id="UP000599074"/>
    </source>
</evidence>
<dbReference type="PANTHER" id="PTHR43163:SF7">
    <property type="entry name" value="DIPEPTIDE-TRANSPORT INTEGRAL MEMBRANE PROTEIN ABC TRANSPORTER DPPB-RELATED"/>
    <property type="match status" value="1"/>
</dbReference>
<dbReference type="CDD" id="cd06261">
    <property type="entry name" value="TM_PBP2"/>
    <property type="match status" value="1"/>
</dbReference>
<keyword evidence="2 7" id="KW-0813">Transport</keyword>
<dbReference type="Pfam" id="PF00528">
    <property type="entry name" value="BPD_transp_1"/>
    <property type="match status" value="1"/>
</dbReference>
<keyword evidence="4 7" id="KW-0812">Transmembrane</keyword>
<dbReference type="GO" id="GO:0055085">
    <property type="term" value="P:transmembrane transport"/>
    <property type="evidence" value="ECO:0007669"/>
    <property type="project" value="InterPro"/>
</dbReference>
<dbReference type="PROSITE" id="PS50928">
    <property type="entry name" value="ABC_TM1"/>
    <property type="match status" value="1"/>
</dbReference>
<keyword evidence="10" id="KW-1185">Reference proteome</keyword>
<feature type="transmembrane region" description="Helical" evidence="7">
    <location>
        <begin position="191"/>
        <end position="210"/>
    </location>
</feature>
<comment type="subcellular location">
    <subcellularLocation>
        <location evidence="1 7">Cell membrane</location>
        <topology evidence="1 7">Multi-pass membrane protein</topology>
    </subcellularLocation>
</comment>
<feature type="transmembrane region" description="Helical" evidence="7">
    <location>
        <begin position="103"/>
        <end position="124"/>
    </location>
</feature>
<comment type="similarity">
    <text evidence="7">Belongs to the binding-protein-dependent transport system permease family.</text>
</comment>
<dbReference type="SUPFAM" id="SSF161098">
    <property type="entry name" value="MetI-like"/>
    <property type="match status" value="1"/>
</dbReference>
<sequence length="328" mass="36508">MLAYVIRRIFVSIPILIGSTILVFIMVKFSGDPLEPLKMRNPPAPRQTILNEEHRLGLDQPIHVQYLNWLKNLVLHGDFGPSVHSNTNIGHELGGRLVVSLRLVLISVLIALIFAVITGVVSAVKQYSATDYTFTFTGFLFLAMPTFWFAILLKSAAISYNQAIGTQTFFTIGDKSPFLTDDSAWGHVKDIAGHMILPTIVLGLVSYAAWSRFQRASMLEVLNSDYVRLARAKGLRPRRVLVRHALRTALIPLTTVTALDIAALLGSTIITERVFQWHGLGEFFLDSVGDHDANAMLGWLLISALIVILFNLVADLLYGVLDPRIRYE</sequence>
<evidence type="ECO:0000313" key="9">
    <source>
        <dbReference type="EMBL" id="GII23561.1"/>
    </source>
</evidence>
<accession>A0A8J3TDP7</accession>
<evidence type="ECO:0000256" key="3">
    <source>
        <dbReference type="ARBA" id="ARBA00022475"/>
    </source>
</evidence>
<dbReference type="Pfam" id="PF19300">
    <property type="entry name" value="BPD_transp_1_N"/>
    <property type="match status" value="1"/>
</dbReference>
<evidence type="ECO:0000259" key="8">
    <source>
        <dbReference type="PROSITE" id="PS50928"/>
    </source>
</evidence>
<proteinExistence type="inferred from homology"/>
<organism evidence="9 10">
    <name type="scientific">Planosporangium mesophilum</name>
    <dbReference type="NCBI Taxonomy" id="689768"/>
    <lineage>
        <taxon>Bacteria</taxon>
        <taxon>Bacillati</taxon>
        <taxon>Actinomycetota</taxon>
        <taxon>Actinomycetes</taxon>
        <taxon>Micromonosporales</taxon>
        <taxon>Micromonosporaceae</taxon>
        <taxon>Planosporangium</taxon>
    </lineage>
</organism>
<dbReference type="InterPro" id="IPR045621">
    <property type="entry name" value="BPD_transp_1_N"/>
</dbReference>
<dbReference type="RefSeq" id="WP_168116424.1">
    <property type="nucleotide sequence ID" value="NZ_BOON01000030.1"/>
</dbReference>
<feature type="transmembrane region" description="Helical" evidence="7">
    <location>
        <begin position="296"/>
        <end position="321"/>
    </location>
</feature>
<evidence type="ECO:0000256" key="4">
    <source>
        <dbReference type="ARBA" id="ARBA00022692"/>
    </source>
</evidence>
<evidence type="ECO:0000256" key="1">
    <source>
        <dbReference type="ARBA" id="ARBA00004651"/>
    </source>
</evidence>
<protein>
    <submittedName>
        <fullName evidence="9">Peptide ABC transporter permease</fullName>
    </submittedName>
</protein>